<comment type="caution">
    <text evidence="1">The sequence shown here is derived from an EMBL/GenBank/DDBJ whole genome shotgun (WGS) entry which is preliminary data.</text>
</comment>
<gene>
    <name evidence="1" type="ORF">F3Y22_tig00112000pilonHSYRG00271</name>
</gene>
<reference evidence="1" key="1">
    <citation type="submission" date="2019-09" db="EMBL/GenBank/DDBJ databases">
        <title>Draft genome information of white flower Hibiscus syriacus.</title>
        <authorList>
            <person name="Kim Y.-M."/>
        </authorList>
    </citation>
    <scope>NUCLEOTIDE SEQUENCE [LARGE SCALE GENOMIC DNA]</scope>
    <source>
        <strain evidence="1">YM2019G1</strain>
    </source>
</reference>
<name>A0A6A2YA03_HIBSY</name>
<sequence length="55" mass="6729">MVHCTTLMNPYLLYYDYSAYYFKVVEDLSSKLQQQQDWVIYQKGRQMEEHDLVLC</sequence>
<evidence type="ECO:0000313" key="1">
    <source>
        <dbReference type="EMBL" id="KAE8671029.1"/>
    </source>
</evidence>
<dbReference type="AlphaFoldDB" id="A0A6A2YA03"/>
<proteinExistence type="predicted"/>
<evidence type="ECO:0000313" key="2">
    <source>
        <dbReference type="Proteomes" id="UP000436088"/>
    </source>
</evidence>
<accession>A0A6A2YA03</accession>
<keyword evidence="2" id="KW-1185">Reference proteome</keyword>
<dbReference type="EMBL" id="VEPZ02001484">
    <property type="protein sequence ID" value="KAE8671029.1"/>
    <property type="molecule type" value="Genomic_DNA"/>
</dbReference>
<organism evidence="1 2">
    <name type="scientific">Hibiscus syriacus</name>
    <name type="common">Rose of Sharon</name>
    <dbReference type="NCBI Taxonomy" id="106335"/>
    <lineage>
        <taxon>Eukaryota</taxon>
        <taxon>Viridiplantae</taxon>
        <taxon>Streptophyta</taxon>
        <taxon>Embryophyta</taxon>
        <taxon>Tracheophyta</taxon>
        <taxon>Spermatophyta</taxon>
        <taxon>Magnoliopsida</taxon>
        <taxon>eudicotyledons</taxon>
        <taxon>Gunneridae</taxon>
        <taxon>Pentapetalae</taxon>
        <taxon>rosids</taxon>
        <taxon>malvids</taxon>
        <taxon>Malvales</taxon>
        <taxon>Malvaceae</taxon>
        <taxon>Malvoideae</taxon>
        <taxon>Hibiscus</taxon>
    </lineage>
</organism>
<dbReference type="Proteomes" id="UP000436088">
    <property type="component" value="Unassembled WGS sequence"/>
</dbReference>
<protein>
    <submittedName>
        <fullName evidence="1">Uncharacterized protein</fullName>
    </submittedName>
</protein>